<evidence type="ECO:0000313" key="14">
    <source>
        <dbReference type="Proteomes" id="UP000094336"/>
    </source>
</evidence>
<feature type="transmembrane region" description="Helical" evidence="11">
    <location>
        <begin position="103"/>
        <end position="120"/>
    </location>
</feature>
<keyword evidence="3" id="KW-0645">Protease</keyword>
<name>A0A1E3QY58_9ASCO</name>
<dbReference type="Proteomes" id="UP000094336">
    <property type="component" value="Unassembled WGS sequence"/>
</dbReference>
<evidence type="ECO:0000256" key="10">
    <source>
        <dbReference type="ARBA" id="ARBA00049729"/>
    </source>
</evidence>
<keyword evidence="5" id="KW-0378">Hydrolase</keyword>
<feature type="transmembrane region" description="Helical" evidence="11">
    <location>
        <begin position="6"/>
        <end position="25"/>
    </location>
</feature>
<dbReference type="GO" id="GO:0071586">
    <property type="term" value="P:CAAX-box protein processing"/>
    <property type="evidence" value="ECO:0007669"/>
    <property type="project" value="EnsemblFungi"/>
</dbReference>
<keyword evidence="6" id="KW-0256">Endoplasmic reticulum</keyword>
<dbReference type="GeneID" id="30149316"/>
<keyword evidence="4 11" id="KW-0812">Transmembrane</keyword>
<comment type="similarity">
    <text evidence="2">Belongs to the peptidase U48 family.</text>
</comment>
<dbReference type="PANTHER" id="PTHR13046">
    <property type="entry name" value="PROTEASE U48 CAAX PRENYL PROTEASE RCE1"/>
    <property type="match status" value="1"/>
</dbReference>
<dbReference type="PANTHER" id="PTHR13046:SF0">
    <property type="entry name" value="CAAX PRENYL PROTEASE 2"/>
    <property type="match status" value="1"/>
</dbReference>
<evidence type="ECO:0000256" key="2">
    <source>
        <dbReference type="ARBA" id="ARBA00006897"/>
    </source>
</evidence>
<evidence type="ECO:0000256" key="6">
    <source>
        <dbReference type="ARBA" id="ARBA00022824"/>
    </source>
</evidence>
<dbReference type="InterPro" id="IPR039731">
    <property type="entry name" value="Rce1"/>
</dbReference>
<dbReference type="EMBL" id="KV454426">
    <property type="protein sequence ID" value="ODQ82546.1"/>
    <property type="molecule type" value="Genomic_DNA"/>
</dbReference>
<keyword evidence="14" id="KW-1185">Reference proteome</keyword>
<organism evidence="13 14">
    <name type="scientific">Babjeviella inositovora NRRL Y-12698</name>
    <dbReference type="NCBI Taxonomy" id="984486"/>
    <lineage>
        <taxon>Eukaryota</taxon>
        <taxon>Fungi</taxon>
        <taxon>Dikarya</taxon>
        <taxon>Ascomycota</taxon>
        <taxon>Saccharomycotina</taxon>
        <taxon>Pichiomycetes</taxon>
        <taxon>Serinales incertae sedis</taxon>
        <taxon>Babjeviella</taxon>
    </lineage>
</organism>
<dbReference type="STRING" id="984486.A0A1E3QY58"/>
<feature type="transmembrane region" description="Helical" evidence="11">
    <location>
        <begin position="200"/>
        <end position="220"/>
    </location>
</feature>
<keyword evidence="8 11" id="KW-0472">Membrane</keyword>
<evidence type="ECO:0000256" key="11">
    <source>
        <dbReference type="SAM" id="Phobius"/>
    </source>
</evidence>
<evidence type="ECO:0000256" key="7">
    <source>
        <dbReference type="ARBA" id="ARBA00022989"/>
    </source>
</evidence>
<dbReference type="GO" id="GO:0007323">
    <property type="term" value="P:peptide pheromone maturation"/>
    <property type="evidence" value="ECO:0007669"/>
    <property type="project" value="EnsemblFungi"/>
</dbReference>
<evidence type="ECO:0000256" key="3">
    <source>
        <dbReference type="ARBA" id="ARBA00022670"/>
    </source>
</evidence>
<evidence type="ECO:0000259" key="12">
    <source>
        <dbReference type="Pfam" id="PF02517"/>
    </source>
</evidence>
<evidence type="ECO:0000256" key="5">
    <source>
        <dbReference type="ARBA" id="ARBA00022801"/>
    </source>
</evidence>
<evidence type="ECO:0000256" key="1">
    <source>
        <dbReference type="ARBA" id="ARBA00004477"/>
    </source>
</evidence>
<evidence type="ECO:0000313" key="13">
    <source>
        <dbReference type="EMBL" id="ODQ82546.1"/>
    </source>
</evidence>
<evidence type="ECO:0000256" key="4">
    <source>
        <dbReference type="ARBA" id="ARBA00022692"/>
    </source>
</evidence>
<dbReference type="InterPro" id="IPR003675">
    <property type="entry name" value="Rce1/LyrA-like_dom"/>
</dbReference>
<dbReference type="GO" id="GO:0004222">
    <property type="term" value="F:metalloendopeptidase activity"/>
    <property type="evidence" value="ECO:0007669"/>
    <property type="project" value="EnsemblFungi"/>
</dbReference>
<dbReference type="RefSeq" id="XP_018987874.1">
    <property type="nucleotide sequence ID" value="XM_019131463.1"/>
</dbReference>
<reference evidence="14" key="1">
    <citation type="submission" date="2016-05" db="EMBL/GenBank/DDBJ databases">
        <title>Comparative genomics of biotechnologically important yeasts.</title>
        <authorList>
            <consortium name="DOE Joint Genome Institute"/>
            <person name="Riley R."/>
            <person name="Haridas S."/>
            <person name="Wolfe K.H."/>
            <person name="Lopes M.R."/>
            <person name="Hittinger C.T."/>
            <person name="Goker M."/>
            <person name="Salamov A."/>
            <person name="Wisecaver J."/>
            <person name="Long T.M."/>
            <person name="Aerts A.L."/>
            <person name="Barry K."/>
            <person name="Choi C."/>
            <person name="Clum A."/>
            <person name="Coughlan A.Y."/>
            <person name="Deshpande S."/>
            <person name="Douglass A.P."/>
            <person name="Hanson S.J."/>
            <person name="Klenk H.-P."/>
            <person name="Labutti K."/>
            <person name="Lapidus A."/>
            <person name="Lindquist E."/>
            <person name="Lipzen A."/>
            <person name="Meier-Kolthoff J.P."/>
            <person name="Ohm R.A."/>
            <person name="Otillar R.P."/>
            <person name="Pangilinan J."/>
            <person name="Peng Y."/>
            <person name="Rokas A."/>
            <person name="Rosa C.A."/>
            <person name="Scheuner C."/>
            <person name="Sibirny A.A."/>
            <person name="Slot J.C."/>
            <person name="Stielow J.B."/>
            <person name="Sun H."/>
            <person name="Kurtzman C.P."/>
            <person name="Blackwell M."/>
            <person name="Grigoriev I.V."/>
            <person name="Jeffries T.W."/>
        </authorList>
    </citation>
    <scope>NUCLEOTIDE SEQUENCE [LARGE SCALE GENOMIC DNA]</scope>
    <source>
        <strain evidence="14">NRRL Y-12698</strain>
    </source>
</reference>
<accession>A0A1E3QY58</accession>
<keyword evidence="7 11" id="KW-1133">Transmembrane helix</keyword>
<sequence length="284" mass="31683">MISTVTAIALSTGISVSYVLGIYLHNRNSHFPRDSPVTIRNRIKSVSIVTLANIILVPLVLCWLDPYYTLPQAFSRLGLIPGASLHFGFESLVSSVGDVFKCWLLLAVLYIGPILDYTLFDRKYAMADFRDNFTTLIGVRNHIVAPITEELVYTSCILNVCLLANMTLQNMIVYTPLLFGVAHLHHGWEMHQAGGTLRKIAVICTFQMAYTSVFGMLTNFIFLRTGSVWCCVVVHGFCNLMSFPSHDVSPKYGWGYAYYGLLVFGIYGFRHGLYPLTASEGALI</sequence>
<evidence type="ECO:0000256" key="9">
    <source>
        <dbReference type="ARBA" id="ARBA00047280"/>
    </source>
</evidence>
<feature type="transmembrane region" description="Helical" evidence="11">
    <location>
        <begin position="46"/>
        <end position="68"/>
    </location>
</feature>
<dbReference type="EC" id="3.4.26.1" evidence="10"/>
<comment type="catalytic activity">
    <reaction evidence="9">
        <text>Hydrolyzes the peptide bond -P2-(S-farnesyl or geranylgeranyl)C-P1'-P2'-P3'-COOH where P1' and P2' are amino acids with aliphatic sidechains and P3' is any C-terminal residue.</text>
        <dbReference type="EC" id="3.4.26.1"/>
    </reaction>
</comment>
<gene>
    <name evidence="13" type="ORF">BABINDRAFT_29813</name>
</gene>
<protein>
    <recommendedName>
        <fullName evidence="10">intramembrane prenyl-peptidase Rce1</fullName>
        <ecNumber evidence="10">3.4.26.1</ecNumber>
    </recommendedName>
</protein>
<dbReference type="Pfam" id="PF02517">
    <property type="entry name" value="Rce1-like"/>
    <property type="match status" value="1"/>
</dbReference>
<dbReference type="OrthoDB" id="271604at2759"/>
<dbReference type="AlphaFoldDB" id="A0A1E3QY58"/>
<dbReference type="GO" id="GO:0005789">
    <property type="term" value="C:endoplasmic reticulum membrane"/>
    <property type="evidence" value="ECO:0007669"/>
    <property type="project" value="UniProtKB-SubCell"/>
</dbReference>
<feature type="transmembrane region" description="Helical" evidence="11">
    <location>
        <begin position="256"/>
        <end position="274"/>
    </location>
</feature>
<evidence type="ECO:0000256" key="8">
    <source>
        <dbReference type="ARBA" id="ARBA00023136"/>
    </source>
</evidence>
<proteinExistence type="inferred from homology"/>
<feature type="domain" description="CAAX prenyl protease 2/Lysostaphin resistance protein A-like" evidence="12">
    <location>
        <begin position="135"/>
        <end position="241"/>
    </location>
</feature>
<comment type="subcellular location">
    <subcellularLocation>
        <location evidence="1">Endoplasmic reticulum membrane</location>
        <topology evidence="1">Multi-pass membrane protein</topology>
    </subcellularLocation>
</comment>